<dbReference type="EMBL" id="FPAA01000003">
    <property type="protein sequence ID" value="SFS52665.1"/>
    <property type="molecule type" value="Genomic_DNA"/>
</dbReference>
<sequence length="41" mass="4732">MRKAILWILFSVVILSVVGFSFYANAPTDNHKKDSYTEIKK</sequence>
<dbReference type="Proteomes" id="UP000198660">
    <property type="component" value="Unassembled WGS sequence"/>
</dbReference>
<name>A0A1I6QJT7_9BACL</name>
<evidence type="ECO:0000313" key="2">
    <source>
        <dbReference type="Proteomes" id="UP000198660"/>
    </source>
</evidence>
<protein>
    <submittedName>
        <fullName evidence="1">Uncharacterized protein</fullName>
    </submittedName>
</protein>
<evidence type="ECO:0000313" key="1">
    <source>
        <dbReference type="EMBL" id="SFS52665.1"/>
    </source>
</evidence>
<proteinExistence type="predicted"/>
<gene>
    <name evidence="1" type="ORF">SAMN05444972_103195</name>
</gene>
<accession>A0A1I6QJT7</accession>
<reference evidence="2" key="1">
    <citation type="submission" date="2016-10" db="EMBL/GenBank/DDBJ databases">
        <authorList>
            <person name="Varghese N."/>
            <person name="Submissions S."/>
        </authorList>
    </citation>
    <scope>NUCLEOTIDE SEQUENCE [LARGE SCALE GENOMIC DNA]</scope>
    <source>
        <strain evidence="2">DSM 45789</strain>
    </source>
</reference>
<dbReference type="AlphaFoldDB" id="A0A1I6QJT7"/>
<keyword evidence="2" id="KW-1185">Reference proteome</keyword>
<organism evidence="1 2">
    <name type="scientific">Marininema halotolerans</name>
    <dbReference type="NCBI Taxonomy" id="1155944"/>
    <lineage>
        <taxon>Bacteria</taxon>
        <taxon>Bacillati</taxon>
        <taxon>Bacillota</taxon>
        <taxon>Bacilli</taxon>
        <taxon>Bacillales</taxon>
        <taxon>Thermoactinomycetaceae</taxon>
        <taxon>Marininema</taxon>
    </lineage>
</organism>